<comment type="caution">
    <text evidence="2">The sequence shown here is derived from an EMBL/GenBank/DDBJ whole genome shotgun (WGS) entry which is preliminary data.</text>
</comment>
<dbReference type="RefSeq" id="WP_358287572.1">
    <property type="nucleotide sequence ID" value="NZ_JBEYGJ010000031.1"/>
</dbReference>
<dbReference type="Proteomes" id="UP001601288">
    <property type="component" value="Unassembled WGS sequence"/>
</dbReference>
<sequence length="312" mass="34313">MRSTTNPELTAAWATVPDVAKAQKRHEAAVQLRRDFPRGKTPAEALADVRAEAVATFADTGKWPSTFGKDAAKAHADALVWEAEFLALRNLEDVTKAAAEDLRDSLSVDVLEHLDSRLTEILDAAKAAGETLGDVTSAEQAIEAGGDALDAWRRLTSLLKDYSNVRDAQWDVLRAVSGEEARMGMRQWRDAGHGEVRDVRVDEIPSHIRDVMRSRVYTVEYLVWVAQSGSAFVPTSYDDLEFSVTASLEPVAYDDHGPVDLSPRVLPALNPRPAKTYTHSRTPHLDVSQPVPESPKANATHSDREASTLDYF</sequence>
<evidence type="ECO:0000313" key="3">
    <source>
        <dbReference type="Proteomes" id="UP001601288"/>
    </source>
</evidence>
<name>A0ABW6LEC8_9ACTN</name>
<feature type="region of interest" description="Disordered" evidence="1">
    <location>
        <begin position="263"/>
        <end position="312"/>
    </location>
</feature>
<reference evidence="2 3" key="1">
    <citation type="submission" date="2024-10" db="EMBL/GenBank/DDBJ databases">
        <title>The Natural Products Discovery Center: Release of the First 8490 Sequenced Strains for Exploring Actinobacteria Biosynthetic Diversity.</title>
        <authorList>
            <person name="Kalkreuter E."/>
            <person name="Kautsar S.A."/>
            <person name="Yang D."/>
            <person name="Bader C.D."/>
            <person name="Teijaro C.N."/>
            <person name="Fluegel L."/>
            <person name="Davis C.M."/>
            <person name="Simpson J.R."/>
            <person name="Lauterbach L."/>
            <person name="Steele A.D."/>
            <person name="Gui C."/>
            <person name="Meng S."/>
            <person name="Li G."/>
            <person name="Viehrig K."/>
            <person name="Ye F."/>
            <person name="Su P."/>
            <person name="Kiefer A.F."/>
            <person name="Nichols A."/>
            <person name="Cepeda A.J."/>
            <person name="Yan W."/>
            <person name="Fan B."/>
            <person name="Jiang Y."/>
            <person name="Adhikari A."/>
            <person name="Zheng C.-J."/>
            <person name="Schuster L."/>
            <person name="Cowan T.M."/>
            <person name="Smanski M.J."/>
            <person name="Chevrette M.G."/>
            <person name="De Carvalho L.P.S."/>
            <person name="Shen B."/>
        </authorList>
    </citation>
    <scope>NUCLEOTIDE SEQUENCE [LARGE SCALE GENOMIC DNA]</scope>
    <source>
        <strain evidence="2 3">NPDC007066</strain>
    </source>
</reference>
<proteinExistence type="predicted"/>
<accession>A0ABW6LEC8</accession>
<gene>
    <name evidence="2" type="ORF">ACFYM3_19560</name>
</gene>
<organism evidence="2 3">
    <name type="scientific">Streptomyces massasporeus</name>
    <dbReference type="NCBI Taxonomy" id="67324"/>
    <lineage>
        <taxon>Bacteria</taxon>
        <taxon>Bacillati</taxon>
        <taxon>Actinomycetota</taxon>
        <taxon>Actinomycetes</taxon>
        <taxon>Kitasatosporales</taxon>
        <taxon>Streptomycetaceae</taxon>
        <taxon>Streptomyces</taxon>
    </lineage>
</organism>
<keyword evidence="3" id="KW-1185">Reference proteome</keyword>
<dbReference type="EMBL" id="JBIAFP010000010">
    <property type="protein sequence ID" value="MFE9226793.1"/>
    <property type="molecule type" value="Genomic_DNA"/>
</dbReference>
<feature type="compositionally biased region" description="Basic and acidic residues" evidence="1">
    <location>
        <begin position="301"/>
        <end position="312"/>
    </location>
</feature>
<evidence type="ECO:0000313" key="2">
    <source>
        <dbReference type="EMBL" id="MFE9226793.1"/>
    </source>
</evidence>
<evidence type="ECO:0000256" key="1">
    <source>
        <dbReference type="SAM" id="MobiDB-lite"/>
    </source>
</evidence>
<protein>
    <submittedName>
        <fullName evidence="2">Uncharacterized protein</fullName>
    </submittedName>
</protein>